<comment type="caution">
    <text evidence="3">The sequence shown here is derived from an EMBL/GenBank/DDBJ whole genome shotgun (WGS) entry which is preliminary data.</text>
</comment>
<dbReference type="PANTHER" id="PTHR24148">
    <property type="entry name" value="ANKYRIN REPEAT DOMAIN-CONTAINING PROTEIN 39 HOMOLOG-RELATED"/>
    <property type="match status" value="1"/>
</dbReference>
<dbReference type="EMBL" id="JAGTJS010000016">
    <property type="protein sequence ID" value="KAH7247127.1"/>
    <property type="molecule type" value="Genomic_DNA"/>
</dbReference>
<reference evidence="3" key="1">
    <citation type="journal article" date="2021" name="Nat. Commun.">
        <title>Genetic determinants of endophytism in the Arabidopsis root mycobiome.</title>
        <authorList>
            <person name="Mesny F."/>
            <person name="Miyauchi S."/>
            <person name="Thiergart T."/>
            <person name="Pickel B."/>
            <person name="Atanasova L."/>
            <person name="Karlsson M."/>
            <person name="Huettel B."/>
            <person name="Barry K.W."/>
            <person name="Haridas S."/>
            <person name="Chen C."/>
            <person name="Bauer D."/>
            <person name="Andreopoulos W."/>
            <person name="Pangilinan J."/>
            <person name="LaButti K."/>
            <person name="Riley R."/>
            <person name="Lipzen A."/>
            <person name="Clum A."/>
            <person name="Drula E."/>
            <person name="Henrissat B."/>
            <person name="Kohler A."/>
            <person name="Grigoriev I.V."/>
            <person name="Martin F.M."/>
            <person name="Hacquard S."/>
        </authorList>
    </citation>
    <scope>NUCLEOTIDE SEQUENCE</scope>
    <source>
        <strain evidence="3">FSSC 5 MPI-SDFR-AT-0091</strain>
    </source>
</reference>
<dbReference type="InterPro" id="IPR052895">
    <property type="entry name" value="HetReg/Transcr_Mod"/>
</dbReference>
<dbReference type="GO" id="GO:0008610">
    <property type="term" value="P:lipid biosynthetic process"/>
    <property type="evidence" value="ECO:0007669"/>
    <property type="project" value="InterPro"/>
</dbReference>
<organism evidence="3 4">
    <name type="scientific">Fusarium solani</name>
    <name type="common">Filamentous fungus</name>
    <dbReference type="NCBI Taxonomy" id="169388"/>
    <lineage>
        <taxon>Eukaryota</taxon>
        <taxon>Fungi</taxon>
        <taxon>Dikarya</taxon>
        <taxon>Ascomycota</taxon>
        <taxon>Pezizomycotina</taxon>
        <taxon>Sordariomycetes</taxon>
        <taxon>Hypocreomycetidae</taxon>
        <taxon>Hypocreales</taxon>
        <taxon>Nectriaceae</taxon>
        <taxon>Fusarium</taxon>
        <taxon>Fusarium solani species complex</taxon>
    </lineage>
</organism>
<dbReference type="OrthoDB" id="265717at2759"/>
<evidence type="ECO:0000313" key="3">
    <source>
        <dbReference type="EMBL" id="KAH7247127.1"/>
    </source>
</evidence>
<dbReference type="InterPro" id="IPR006694">
    <property type="entry name" value="Fatty_acid_hydroxylase"/>
</dbReference>
<keyword evidence="4" id="KW-1185">Reference proteome</keyword>
<proteinExistence type="predicted"/>
<dbReference type="Pfam" id="PF06985">
    <property type="entry name" value="HET"/>
    <property type="match status" value="1"/>
</dbReference>
<dbReference type="AlphaFoldDB" id="A0A9P9GYE5"/>
<feature type="domain" description="Heterokaryon incompatibility" evidence="2">
    <location>
        <begin position="94"/>
        <end position="244"/>
    </location>
</feature>
<evidence type="ECO:0000259" key="1">
    <source>
        <dbReference type="Pfam" id="PF04116"/>
    </source>
</evidence>
<dbReference type="Proteomes" id="UP000736672">
    <property type="component" value="Unassembled WGS sequence"/>
</dbReference>
<dbReference type="PANTHER" id="PTHR24148:SF73">
    <property type="entry name" value="HET DOMAIN PROTEIN (AFU_ORTHOLOGUE AFUA_8G01020)"/>
    <property type="match status" value="1"/>
</dbReference>
<feature type="domain" description="Fatty acid hydroxylase" evidence="1">
    <location>
        <begin position="719"/>
        <end position="851"/>
    </location>
</feature>
<evidence type="ECO:0000259" key="2">
    <source>
        <dbReference type="Pfam" id="PF06985"/>
    </source>
</evidence>
<dbReference type="Pfam" id="PF04116">
    <property type="entry name" value="FA_hydroxylase"/>
    <property type="match status" value="1"/>
</dbReference>
<dbReference type="GO" id="GO:0005506">
    <property type="term" value="F:iron ion binding"/>
    <property type="evidence" value="ECO:0007669"/>
    <property type="project" value="InterPro"/>
</dbReference>
<accession>A0A9P9GYE5</accession>
<gene>
    <name evidence="3" type="ORF">B0J15DRAFT_597221</name>
</gene>
<name>A0A9P9GYE5_FUSSL</name>
<protein>
    <submittedName>
        <fullName evidence="3">Heterokaryon incompatibility protein-domain-containing protein</fullName>
    </submittedName>
</protein>
<evidence type="ECO:0000313" key="4">
    <source>
        <dbReference type="Proteomes" id="UP000736672"/>
    </source>
</evidence>
<dbReference type="GO" id="GO:0016491">
    <property type="term" value="F:oxidoreductase activity"/>
    <property type="evidence" value="ECO:0007669"/>
    <property type="project" value="InterPro"/>
</dbReference>
<sequence length="875" mass="100336">MSYQPLDETNEEVRLLSISPERPGEDKLECSLTIVSLKDLKPEHGSFPRRVTTAGREERLATWWNSTRPNPALTCQPPPPIPPADSYRFKWGDFATLSYTWGDPEITEAILLDGIHASVTTNLAAALRTFRKLNYFSGRFNLWVDSVCINQQDLDERSSQVAMMRDIYARSWTTMTFLGAAADNSDKALGLLKTLAAHEVNKTTGQLRDILQDHPWHLGGQGEWLALQVFLQRRYWSRLWIVQESALAPPNMLMFAGEDSITWQEVQDGLTSIHTCLWYVKDLCLEHDRRMFQEAQGISGQVSGRWDTQNLHHIDKGPTRLARKERRGEPLTYKDLLEVACATACADPLDKVYGLLAFIHPTIADQVVVDYRLQPSQLFFQLGQLFIIHDDSLELLRDGNPWNQTKTPSWAPDWTWEYHSRDKLFPTLPYQADGGLPAQYSFSADGRLLTVRGVIVDTVEGMGLQSTMESENDNSVKRLQQINKFQTAYPSLDSTRVALYETLVGARLGVMGDRRVQEDRGMQLFNLPASPGIAIHDFKQRGWTEFSIQGQRYEQWHDWRLRNDGMDLGDLGRVGDLFTDRVPADASEDWLWADFVRFRHMASGRKFVTTKGGRFGWVPADIESGRDMGVQRGDLFCIVFGCSVPLVIRYGGQNYQVLGEGYLQGYMDGDILRELEGVRLSHFTAELPQIWFRHPVATYFNIEYRIPFPPLWKIILQICIFFVMEDTWHYWVHRALHYRPLYKNIHKQHHTYSAPFGLAAEYASPIETAILGFGVVGSPVVLLTITGDLHLFTMLIWMMLRLFQAIDAHSGYGFPWSLGHFVPVWAGADHHEKFIGNYASSFRWWNYCLDTEAGLEASKRHREKKFAQIQRKKQQ</sequence>
<dbReference type="InterPro" id="IPR010730">
    <property type="entry name" value="HET"/>
</dbReference>